<protein>
    <recommendedName>
        <fullName evidence="2">CBS domain-containing protein</fullName>
    </recommendedName>
</protein>
<reference evidence="1" key="1">
    <citation type="submission" date="2019-08" db="EMBL/GenBank/DDBJ databases">
        <authorList>
            <person name="Kucharzyk K."/>
            <person name="Murdoch R.W."/>
            <person name="Higgins S."/>
            <person name="Loffler F."/>
        </authorList>
    </citation>
    <scope>NUCLEOTIDE SEQUENCE</scope>
</reference>
<evidence type="ECO:0000313" key="1">
    <source>
        <dbReference type="EMBL" id="MPM44458.1"/>
    </source>
</evidence>
<comment type="caution">
    <text evidence="1">The sequence shown here is derived from an EMBL/GenBank/DDBJ whole genome shotgun (WGS) entry which is preliminary data.</text>
</comment>
<dbReference type="Gene3D" id="3.10.580.10">
    <property type="entry name" value="CBS-domain"/>
    <property type="match status" value="1"/>
</dbReference>
<dbReference type="InterPro" id="IPR046342">
    <property type="entry name" value="CBS_dom_sf"/>
</dbReference>
<dbReference type="EMBL" id="VSSQ01010485">
    <property type="protein sequence ID" value="MPM44458.1"/>
    <property type="molecule type" value="Genomic_DNA"/>
</dbReference>
<accession>A0A644ZVK2</accession>
<evidence type="ECO:0008006" key="2">
    <source>
        <dbReference type="Google" id="ProtNLM"/>
    </source>
</evidence>
<dbReference type="AlphaFoldDB" id="A0A644ZVK2"/>
<proteinExistence type="predicted"/>
<gene>
    <name evidence="1" type="ORF">SDC9_91136</name>
</gene>
<dbReference type="SUPFAM" id="SSF54631">
    <property type="entry name" value="CBS-domain pair"/>
    <property type="match status" value="1"/>
</dbReference>
<name>A0A644ZVK2_9ZZZZ</name>
<organism evidence="1">
    <name type="scientific">bioreactor metagenome</name>
    <dbReference type="NCBI Taxonomy" id="1076179"/>
    <lineage>
        <taxon>unclassified sequences</taxon>
        <taxon>metagenomes</taxon>
        <taxon>ecological metagenomes</taxon>
    </lineage>
</organism>
<sequence>MSNMIIAVNPFEATLQSLGRAFTVRDIATYDLITCREDDAIDKVLKNPDYEGLDYIPVKNQLGTIIGILERPNIKTAPTTAGLKMRHLDDEILASADTSLIPALERLVNTGYLLILDQCRVSGIVTKADIQKMPVVLLAFTFLVHIESLMAKAITSRCKDEQQWI</sequence>